<comment type="subcellular location">
    <subcellularLocation>
        <location evidence="1">Secreted</location>
    </subcellularLocation>
</comment>
<name>A0A401TS10_CHIPU</name>
<evidence type="ECO:0000313" key="6">
    <source>
        <dbReference type="Proteomes" id="UP000287033"/>
    </source>
</evidence>
<dbReference type="PANTHER" id="PTHR21353">
    <property type="match status" value="1"/>
</dbReference>
<evidence type="ECO:0000313" key="5">
    <source>
        <dbReference type="EMBL" id="GCC45402.1"/>
    </source>
</evidence>
<dbReference type="GO" id="GO:0070120">
    <property type="term" value="P:ciliary neurotrophic factor-mediated signaling pathway"/>
    <property type="evidence" value="ECO:0007669"/>
    <property type="project" value="InterPro"/>
</dbReference>
<dbReference type="GO" id="GO:0005615">
    <property type="term" value="C:extracellular space"/>
    <property type="evidence" value="ECO:0007669"/>
    <property type="project" value="UniProtKB-KW"/>
</dbReference>
<dbReference type="EMBL" id="BEZZ01152175">
    <property type="protein sequence ID" value="GCC45402.1"/>
    <property type="molecule type" value="Genomic_DNA"/>
</dbReference>
<accession>A0A401TS10</accession>
<dbReference type="OMA" id="RWSEMTE"/>
<evidence type="ECO:0000256" key="2">
    <source>
        <dbReference type="ARBA" id="ARBA00007432"/>
    </source>
</evidence>
<keyword evidence="3" id="KW-0202">Cytokine</keyword>
<dbReference type="GO" id="GO:0043524">
    <property type="term" value="P:negative regulation of neuron apoptotic process"/>
    <property type="evidence" value="ECO:0007669"/>
    <property type="project" value="InterPro"/>
</dbReference>
<dbReference type="AlphaFoldDB" id="A0A401TS10"/>
<feature type="non-terminal residue" evidence="5">
    <location>
        <position position="160"/>
    </location>
</feature>
<protein>
    <submittedName>
        <fullName evidence="5">Uncharacterized protein</fullName>
    </submittedName>
</protein>
<sequence>MGNCRVDQCQGLTEKVTGNLSLSETDGIPLAGTSRWSELSDQERLNQNFHAYKIFSTYLRLYLNNVPDCGQYPRLPDSIMELYTQTESFVVLISQLTMAMGLPVPSVRVPNVDTPKDWDRKVWGHHLLVELSNWSLRSVRDFSKLKTNLSSNRARRNQLR</sequence>
<reference evidence="5 6" key="1">
    <citation type="journal article" date="2018" name="Nat. Ecol. Evol.">
        <title>Shark genomes provide insights into elasmobranch evolution and the origin of vertebrates.</title>
        <authorList>
            <person name="Hara Y"/>
            <person name="Yamaguchi K"/>
            <person name="Onimaru K"/>
            <person name="Kadota M"/>
            <person name="Koyanagi M"/>
            <person name="Keeley SD"/>
            <person name="Tatsumi K"/>
            <person name="Tanaka K"/>
            <person name="Motone F"/>
            <person name="Kageyama Y"/>
            <person name="Nozu R"/>
            <person name="Adachi N"/>
            <person name="Nishimura O"/>
            <person name="Nakagawa R"/>
            <person name="Tanegashima C"/>
            <person name="Kiyatake I"/>
            <person name="Matsumoto R"/>
            <person name="Murakumo K"/>
            <person name="Nishida K"/>
            <person name="Terakita A"/>
            <person name="Kuratani S"/>
            <person name="Sato K"/>
            <person name="Hyodo S Kuraku.S."/>
        </authorList>
    </citation>
    <scope>NUCLEOTIDE SEQUENCE [LARGE SCALE GENOMIC DNA]</scope>
</reference>
<proteinExistence type="inferred from homology"/>
<comment type="caution">
    <text evidence="5">The sequence shown here is derived from an EMBL/GenBank/DDBJ whole genome shotgun (WGS) entry which is preliminary data.</text>
</comment>
<comment type="similarity">
    <text evidence="2">Belongs to the IL-6 superfamily.</text>
</comment>
<dbReference type="STRING" id="137246.A0A401TS10"/>
<dbReference type="InterPro" id="IPR009079">
    <property type="entry name" value="4_helix_cytokine-like_core"/>
</dbReference>
<dbReference type="Gene3D" id="1.20.1250.10">
    <property type="match status" value="1"/>
</dbReference>
<dbReference type="Pfam" id="PF01110">
    <property type="entry name" value="CNTF"/>
    <property type="match status" value="1"/>
</dbReference>
<evidence type="ECO:0000256" key="4">
    <source>
        <dbReference type="ARBA" id="ARBA00022525"/>
    </source>
</evidence>
<keyword evidence="4" id="KW-0964">Secreted</keyword>
<dbReference type="PANTHER" id="PTHR21353:SF7">
    <property type="entry name" value="CARDIOTROPHIN-LIKE CYTOKINE FACTOR 1"/>
    <property type="match status" value="1"/>
</dbReference>
<dbReference type="InterPro" id="IPR000151">
    <property type="entry name" value="Ciliary_neurotrophic_fac_CNTF"/>
</dbReference>
<dbReference type="Proteomes" id="UP000287033">
    <property type="component" value="Unassembled WGS sequence"/>
</dbReference>
<organism evidence="5 6">
    <name type="scientific">Chiloscyllium punctatum</name>
    <name type="common">Brownbanded bambooshark</name>
    <name type="synonym">Hemiscyllium punctatum</name>
    <dbReference type="NCBI Taxonomy" id="137246"/>
    <lineage>
        <taxon>Eukaryota</taxon>
        <taxon>Metazoa</taxon>
        <taxon>Chordata</taxon>
        <taxon>Craniata</taxon>
        <taxon>Vertebrata</taxon>
        <taxon>Chondrichthyes</taxon>
        <taxon>Elasmobranchii</taxon>
        <taxon>Galeomorphii</taxon>
        <taxon>Galeoidea</taxon>
        <taxon>Orectolobiformes</taxon>
        <taxon>Hemiscylliidae</taxon>
        <taxon>Chiloscyllium</taxon>
    </lineage>
</organism>
<keyword evidence="6" id="KW-1185">Reference proteome</keyword>
<dbReference type="GO" id="GO:0005125">
    <property type="term" value="F:cytokine activity"/>
    <property type="evidence" value="ECO:0007669"/>
    <property type="project" value="UniProtKB-KW"/>
</dbReference>
<dbReference type="SUPFAM" id="SSF47266">
    <property type="entry name" value="4-helical cytokines"/>
    <property type="match status" value="1"/>
</dbReference>
<dbReference type="GO" id="GO:0005127">
    <property type="term" value="F:ciliary neurotrophic factor receptor binding"/>
    <property type="evidence" value="ECO:0007669"/>
    <property type="project" value="InterPro"/>
</dbReference>
<gene>
    <name evidence="5" type="ORF">chiPu_0029254</name>
</gene>
<dbReference type="InterPro" id="IPR010681">
    <property type="entry name" value="PRF/CT"/>
</dbReference>
<evidence type="ECO:0000256" key="3">
    <source>
        <dbReference type="ARBA" id="ARBA00022514"/>
    </source>
</evidence>
<evidence type="ECO:0000256" key="1">
    <source>
        <dbReference type="ARBA" id="ARBA00004613"/>
    </source>
</evidence>
<dbReference type="OrthoDB" id="9510890at2759"/>